<protein>
    <submittedName>
        <fullName evidence="1">Uncharacterized protein</fullName>
    </submittedName>
</protein>
<sequence length="67" mass="7273">MTQLLEKAISAVSMLPEQDQDALAAILFEEMASEQRWSELFAQSQGALEKLAAKALAEHASGETKPL</sequence>
<dbReference type="Proteomes" id="UP000807785">
    <property type="component" value="Unassembled WGS sequence"/>
</dbReference>
<dbReference type="AlphaFoldDB" id="A0A9D7E2Q0"/>
<proteinExistence type="predicted"/>
<reference evidence="2" key="1">
    <citation type="journal article" date="2021" name="Nat. Commun.">
        <title>Connecting structure to function with the recovery of over 1000 high-quality metagenome-assembled genomes from activated sludge using long-read sequencing.</title>
        <authorList>
            <person name="Singleton C.M."/>
            <person name="Petriglieri F."/>
            <person name="Kristensen J.M."/>
            <person name="Kirkegaard R.H."/>
            <person name="Michaelsen T.Y."/>
            <person name="Andersen M.H."/>
            <person name="Kondrotaite Z."/>
            <person name="Karst S.M."/>
            <person name="Dueholm M.S."/>
            <person name="Nielsen P.H."/>
            <person name="Albertsen M."/>
        </authorList>
    </citation>
    <scope>NUCLEOTIDE SEQUENCE [LARGE SCALE GENOMIC DNA]</scope>
</reference>
<gene>
    <name evidence="1" type="ORF">IPH26_21480</name>
</gene>
<name>A0A9D7E2Q0_9PROT</name>
<organism evidence="1 2">
    <name type="scientific">Candidatus Methylophosphatis roskildensis</name>
    <dbReference type="NCBI Taxonomy" id="2899263"/>
    <lineage>
        <taxon>Bacteria</taxon>
        <taxon>Pseudomonadati</taxon>
        <taxon>Pseudomonadota</taxon>
        <taxon>Betaproteobacteria</taxon>
        <taxon>Nitrosomonadales</taxon>
        <taxon>Sterolibacteriaceae</taxon>
        <taxon>Candidatus Methylophosphatis</taxon>
    </lineage>
</organism>
<accession>A0A9D7E2Q0</accession>
<evidence type="ECO:0000313" key="1">
    <source>
        <dbReference type="EMBL" id="MBK6975406.1"/>
    </source>
</evidence>
<evidence type="ECO:0000313" key="2">
    <source>
        <dbReference type="Proteomes" id="UP000807785"/>
    </source>
</evidence>
<dbReference type="EMBL" id="JADJEV010000005">
    <property type="protein sequence ID" value="MBK6975406.1"/>
    <property type="molecule type" value="Genomic_DNA"/>
</dbReference>
<comment type="caution">
    <text evidence="1">The sequence shown here is derived from an EMBL/GenBank/DDBJ whole genome shotgun (WGS) entry which is preliminary data.</text>
</comment>